<name>A0A1W2AFF7_9BURK</name>
<sequence>MVRTSTSLKARRATTSPNLTSEKTLYDFNQPHFEASWESNITLIRNGIEPSYLVNFAKSAGISRDRLYLMLDLSRSTIEKKIKDNELLNVEQSEKVFSLKKLFFKLDGMLPEKREPGSPTVPAMLMKWLEAPMPALNGKSPFDLMDTAEGRNMVLNLLEKIEAGVYA</sequence>
<evidence type="ECO:0000313" key="3">
    <source>
        <dbReference type="EMBL" id="SMC59191.1"/>
    </source>
</evidence>
<dbReference type="GO" id="GO:0003677">
    <property type="term" value="F:DNA binding"/>
    <property type="evidence" value="ECO:0007669"/>
    <property type="project" value="InterPro"/>
</dbReference>
<proteinExistence type="predicted"/>
<dbReference type="RefSeq" id="WP_369405851.1">
    <property type="nucleotide sequence ID" value="NZ_FWXJ01000008.1"/>
</dbReference>
<dbReference type="AlphaFoldDB" id="A0A1W2AFF7"/>
<protein>
    <submittedName>
        <fullName evidence="3">Putative toxin-antitoxin system antitoxin component, TIGR02293 family</fullName>
    </submittedName>
</protein>
<dbReference type="EMBL" id="FWXJ01000008">
    <property type="protein sequence ID" value="SMC59191.1"/>
    <property type="molecule type" value="Genomic_DNA"/>
</dbReference>
<organism evidence="3 4">
    <name type="scientific">Polynucleobacter kasalickyi</name>
    <dbReference type="NCBI Taxonomy" id="1938817"/>
    <lineage>
        <taxon>Bacteria</taxon>
        <taxon>Pseudomonadati</taxon>
        <taxon>Pseudomonadota</taxon>
        <taxon>Betaproteobacteria</taxon>
        <taxon>Burkholderiales</taxon>
        <taxon>Burkholderiaceae</taxon>
        <taxon>Polynucleobacter</taxon>
    </lineage>
</organism>
<accession>A0A1W2AFF7</accession>
<keyword evidence="4" id="KW-1185">Reference proteome</keyword>
<evidence type="ECO:0000259" key="1">
    <source>
        <dbReference type="Pfam" id="PF09722"/>
    </source>
</evidence>
<feature type="domain" description="Antitoxin Xre-like helix-turn-helix" evidence="2">
    <location>
        <begin position="41"/>
        <end position="97"/>
    </location>
</feature>
<dbReference type="Pfam" id="PF20432">
    <property type="entry name" value="Xre-like-HTH"/>
    <property type="match status" value="1"/>
</dbReference>
<dbReference type="InterPro" id="IPR046847">
    <property type="entry name" value="Xre-like_HTH"/>
</dbReference>
<feature type="domain" description="Antitoxin Xre/MbcA/ParS-like toxin-binding" evidence="1">
    <location>
        <begin position="123"/>
        <end position="164"/>
    </location>
</feature>
<evidence type="ECO:0000259" key="2">
    <source>
        <dbReference type="Pfam" id="PF20432"/>
    </source>
</evidence>
<dbReference type="Pfam" id="PF09722">
    <property type="entry name" value="Xre_MbcA_ParS_C"/>
    <property type="match status" value="1"/>
</dbReference>
<gene>
    <name evidence="3" type="ORF">SAMN06296008_108111</name>
</gene>
<dbReference type="STRING" id="1938817.SAMN06296008_108111"/>
<dbReference type="Proteomes" id="UP000192708">
    <property type="component" value="Unassembled WGS sequence"/>
</dbReference>
<reference evidence="3 4" key="1">
    <citation type="submission" date="2017-04" db="EMBL/GenBank/DDBJ databases">
        <authorList>
            <person name="Afonso C.L."/>
            <person name="Miller P.J."/>
            <person name="Scott M.A."/>
            <person name="Spackman E."/>
            <person name="Goraichik I."/>
            <person name="Dimitrov K.M."/>
            <person name="Suarez D.L."/>
            <person name="Swayne D.E."/>
        </authorList>
    </citation>
    <scope>NUCLEOTIDE SEQUENCE [LARGE SCALE GENOMIC DNA]</scope>
    <source>
        <strain evidence="3 4">VK13</strain>
    </source>
</reference>
<dbReference type="InterPro" id="IPR024467">
    <property type="entry name" value="Xre/MbcA/ParS-like_toxin-bd"/>
</dbReference>
<evidence type="ECO:0000313" key="4">
    <source>
        <dbReference type="Proteomes" id="UP000192708"/>
    </source>
</evidence>